<evidence type="ECO:0000313" key="3">
    <source>
        <dbReference type="EMBL" id="PIT88389.1"/>
    </source>
</evidence>
<name>A0A2M6W6H8_9BACT</name>
<accession>A0A2M6W6H8</accession>
<comment type="caution">
    <text evidence="3">The sequence shown here is derived from an EMBL/GenBank/DDBJ whole genome shotgun (WGS) entry which is preliminary data.</text>
</comment>
<dbReference type="InterPro" id="IPR047589">
    <property type="entry name" value="DUF11_rpt"/>
</dbReference>
<keyword evidence="2" id="KW-0472">Membrane</keyword>
<evidence type="ECO:0000256" key="1">
    <source>
        <dbReference type="SAM" id="MobiDB-lite"/>
    </source>
</evidence>
<gene>
    <name evidence="3" type="ORF">COU29_01205</name>
</gene>
<evidence type="ECO:0000313" key="4">
    <source>
        <dbReference type="Proteomes" id="UP000231426"/>
    </source>
</evidence>
<organism evidence="3 4">
    <name type="scientific">Candidatus Magasanikbacteria bacterium CG10_big_fil_rev_8_21_14_0_10_36_32</name>
    <dbReference type="NCBI Taxonomy" id="1974646"/>
    <lineage>
        <taxon>Bacteria</taxon>
        <taxon>Candidatus Magasanikiibacteriota</taxon>
    </lineage>
</organism>
<dbReference type="EMBL" id="PFBV01000003">
    <property type="protein sequence ID" value="PIT88389.1"/>
    <property type="molecule type" value="Genomic_DNA"/>
</dbReference>
<dbReference type="Proteomes" id="UP000231426">
    <property type="component" value="Unassembled WGS sequence"/>
</dbReference>
<dbReference type="AlphaFoldDB" id="A0A2M6W6H8"/>
<protein>
    <recommendedName>
        <fullName evidence="5">DUF11 domain-containing protein</fullName>
    </recommendedName>
</protein>
<keyword evidence="2" id="KW-1133">Transmembrane helix</keyword>
<feature type="region of interest" description="Disordered" evidence="1">
    <location>
        <begin position="1"/>
        <end position="43"/>
    </location>
</feature>
<keyword evidence="2" id="KW-0812">Transmembrane</keyword>
<sequence length="649" mass="72379">MSTDFNTEEKPDFSSQTIGETKTPATKPKHRVKNISDDGHGRIKTNKKQKIDQQITAIYEDANGKIPDMKQIEIKKTHPFIRNLTIFVLTAATMAVIAWVGFFVLPTNNKFSEIKLVLKIEGPSEITVGATTTYSISFANEQDIRLKNAVLTITYPEGFVFIESSKPANNAGHTEWMLDDLLPNSEGQMTITGKTFGTLNQEYSWSTFLTYQPVNFNSEMQKIATLKIKISESPFSIALTGPDKTTVGENAEYLFTVKNSSDWWPESLELIPSLPINFYPASSSPALNKDKKWIIKTIKNSSSTLVAQTEYKFKLIGKFSDFGGTVTENLVALSAELYIPGAEKKFAVANGEIKSELIKNNYNFSLAINGSMTDLNSQPGDTLNITIYLKNDGQETIKKGVLKLILDSPSLNRRTALDWTNVNDPLDGLITGEQINNNIRRGTIKWTEKDLSTLSSIKPGQEIGIDLQLPIRDSKVFDLAELVEYQVKTLAEINFLDSAGKTKSLSANPINITLNSDFKFESRDSQTVKNGIEKRDITWVLTNTFHPLKNIELSAELFGDINFYSASPTPAGILNYDQDTKKIIWTIAEMPLNLDILALPFTITINTKNPSQSALISKIHIRAEDSITGKTFDFMSDETPLEYNPVVQQ</sequence>
<evidence type="ECO:0008006" key="5">
    <source>
        <dbReference type="Google" id="ProtNLM"/>
    </source>
</evidence>
<reference evidence="4" key="1">
    <citation type="submission" date="2017-09" db="EMBL/GenBank/DDBJ databases">
        <title>Depth-based differentiation of microbial function through sediment-hosted aquifers and enrichment of novel symbionts in the deep terrestrial subsurface.</title>
        <authorList>
            <person name="Probst A.J."/>
            <person name="Ladd B."/>
            <person name="Jarett J.K."/>
            <person name="Geller-Mcgrath D.E."/>
            <person name="Sieber C.M.K."/>
            <person name="Emerson J.B."/>
            <person name="Anantharaman K."/>
            <person name="Thomas B.C."/>
            <person name="Malmstrom R."/>
            <person name="Stieglmeier M."/>
            <person name="Klingl A."/>
            <person name="Woyke T."/>
            <person name="Ryan C.M."/>
            <person name="Banfield J.F."/>
        </authorList>
    </citation>
    <scope>NUCLEOTIDE SEQUENCE [LARGE SCALE GENOMIC DNA]</scope>
</reference>
<proteinExistence type="predicted"/>
<feature type="transmembrane region" description="Helical" evidence="2">
    <location>
        <begin position="84"/>
        <end position="105"/>
    </location>
</feature>
<feature type="compositionally biased region" description="Polar residues" evidence="1">
    <location>
        <begin position="13"/>
        <end position="24"/>
    </location>
</feature>
<dbReference type="NCBIfam" id="TIGR01451">
    <property type="entry name" value="B_ant_repeat"/>
    <property type="match status" value="1"/>
</dbReference>
<evidence type="ECO:0000256" key="2">
    <source>
        <dbReference type="SAM" id="Phobius"/>
    </source>
</evidence>